<comment type="caution">
    <text evidence="6">The sequence shown here is derived from an EMBL/GenBank/DDBJ whole genome shotgun (WGS) entry which is preliminary data.</text>
</comment>
<evidence type="ECO:0000256" key="2">
    <source>
        <dbReference type="ARBA" id="ARBA00022528"/>
    </source>
</evidence>
<dbReference type="GO" id="GO:0016168">
    <property type="term" value="F:chlorophyll binding"/>
    <property type="evidence" value="ECO:0007669"/>
    <property type="project" value="UniProtKB-KW"/>
</dbReference>
<keyword evidence="7" id="KW-1185">Reference proteome</keyword>
<dbReference type="InterPro" id="IPR001344">
    <property type="entry name" value="Chloro_AB-bd_pln"/>
</dbReference>
<evidence type="ECO:0000313" key="7">
    <source>
        <dbReference type="Proteomes" id="UP001515480"/>
    </source>
</evidence>
<feature type="binding site" evidence="5">
    <location>
        <position position="267"/>
    </location>
    <ligand>
        <name>chlorophyll a</name>
        <dbReference type="ChEBI" id="CHEBI:58416"/>
        <label>1</label>
    </ligand>
</feature>
<keyword evidence="4" id="KW-0934">Plastid</keyword>
<keyword evidence="3" id="KW-0602">Photosynthesis</keyword>
<evidence type="ECO:0000313" key="6">
    <source>
        <dbReference type="EMBL" id="KAL1503604.1"/>
    </source>
</evidence>
<comment type="subcellular location">
    <subcellularLocation>
        <location evidence="1">Plastid</location>
        <location evidence="1">Chloroplast</location>
    </subcellularLocation>
</comment>
<gene>
    <name evidence="6" type="ORF">AB1Y20_012081</name>
</gene>
<dbReference type="AlphaFoldDB" id="A0AB34IQA4"/>
<proteinExistence type="predicted"/>
<dbReference type="InterPro" id="IPR022796">
    <property type="entry name" value="Chloroa_b-bind"/>
</dbReference>
<dbReference type="SUPFAM" id="SSF103511">
    <property type="entry name" value="Chlorophyll a-b binding protein"/>
    <property type="match status" value="1"/>
</dbReference>
<dbReference type="GO" id="GO:0009507">
    <property type="term" value="C:chloroplast"/>
    <property type="evidence" value="ECO:0007669"/>
    <property type="project" value="UniProtKB-SubCell"/>
</dbReference>
<dbReference type="Pfam" id="PF00504">
    <property type="entry name" value="Chloroa_b-bind"/>
    <property type="match status" value="1"/>
</dbReference>
<feature type="binding site" evidence="5">
    <location>
        <position position="269"/>
    </location>
    <ligand>
        <name>chlorophyll a</name>
        <dbReference type="ChEBI" id="CHEBI:58416"/>
        <label>1</label>
    </ligand>
</feature>
<feature type="binding site" evidence="5">
    <location>
        <position position="153"/>
    </location>
    <ligand>
        <name>chlorophyll a</name>
        <dbReference type="ChEBI" id="CHEBI:58416"/>
        <label>1</label>
    </ligand>
</feature>
<dbReference type="GO" id="GO:0016020">
    <property type="term" value="C:membrane"/>
    <property type="evidence" value="ECO:0007669"/>
    <property type="project" value="InterPro"/>
</dbReference>
<feature type="binding site" evidence="5">
    <location>
        <position position="263"/>
    </location>
    <ligand>
        <name>chlorophyll a</name>
        <dbReference type="ChEBI" id="CHEBI:58416"/>
        <label>1</label>
    </ligand>
</feature>
<dbReference type="Gene3D" id="1.10.3460.10">
    <property type="entry name" value="Chlorophyll a/b binding protein domain"/>
    <property type="match status" value="1"/>
</dbReference>
<feature type="binding site" description="axial binding residue" evidence="5">
    <location>
        <position position="156"/>
    </location>
    <ligand>
        <name>chlorophyll b</name>
        <dbReference type="ChEBI" id="CHEBI:61721"/>
        <label>2</label>
    </ligand>
    <ligandPart>
        <name>Mg</name>
        <dbReference type="ChEBI" id="CHEBI:25107"/>
    </ligandPart>
</feature>
<sequence>MLLALFSSFRRSPPPWGAACIHMSSETPSDVSSFEGLPPDLVRELMDDEIDDSLDEANDDQFAQLLKAGRNLDGVAKLARDVYFEELAQSLEDEEDDMPANFDVNSQSWLEYNFVADYGFDPLGLAFVDLHLGSATEKDRPLQAILRDYREAELRHGRLAMLAALAWPVQELLSPILSSLLHSPSLLASTGGRTPSVLNGGLEQSTIPLTLALALALTAAVDVASLRRRSDVGEGWMPGDFGFDPLRLLRGADVAARRDMQEKEINNGRLAMVAVATYVVEEAVTQKPIVELTPWLFKPLIAFPEVQRLFDGAFAISAFRPDL</sequence>
<feature type="binding site" evidence="5">
    <location>
        <position position="264"/>
    </location>
    <ligand>
        <name>chlorophyll a</name>
        <dbReference type="ChEBI" id="CHEBI:58416"/>
        <label>1</label>
    </ligand>
</feature>
<evidence type="ECO:0000256" key="5">
    <source>
        <dbReference type="PIRSR" id="PIRSR601344-1"/>
    </source>
</evidence>
<reference evidence="6 7" key="1">
    <citation type="journal article" date="2024" name="Science">
        <title>Giant polyketide synthase enzymes in the biosynthesis of giant marine polyether toxins.</title>
        <authorList>
            <person name="Fallon T.R."/>
            <person name="Shende V.V."/>
            <person name="Wierzbicki I.H."/>
            <person name="Pendleton A.L."/>
            <person name="Watervoot N.F."/>
            <person name="Auber R.P."/>
            <person name="Gonzalez D.J."/>
            <person name="Wisecaver J.H."/>
            <person name="Moore B.S."/>
        </authorList>
    </citation>
    <scope>NUCLEOTIDE SEQUENCE [LARGE SCALE GENOMIC DNA]</scope>
    <source>
        <strain evidence="6 7">12B1</strain>
    </source>
</reference>
<keyword evidence="5" id="KW-0148">Chlorophyll</keyword>
<evidence type="ECO:0000256" key="1">
    <source>
        <dbReference type="ARBA" id="ARBA00004229"/>
    </source>
</evidence>
<evidence type="ECO:0000256" key="3">
    <source>
        <dbReference type="ARBA" id="ARBA00022531"/>
    </source>
</evidence>
<dbReference type="PANTHER" id="PTHR21649">
    <property type="entry name" value="CHLOROPHYLL A/B BINDING PROTEIN"/>
    <property type="match status" value="1"/>
</dbReference>
<keyword evidence="5" id="KW-0157">Chromophore</keyword>
<organism evidence="6 7">
    <name type="scientific">Prymnesium parvum</name>
    <name type="common">Toxic golden alga</name>
    <dbReference type="NCBI Taxonomy" id="97485"/>
    <lineage>
        <taxon>Eukaryota</taxon>
        <taxon>Haptista</taxon>
        <taxon>Haptophyta</taxon>
        <taxon>Prymnesiophyceae</taxon>
        <taxon>Prymnesiales</taxon>
        <taxon>Prymnesiaceae</taxon>
        <taxon>Prymnesium</taxon>
    </lineage>
</organism>
<protein>
    <submittedName>
        <fullName evidence="6">Uncharacterized protein</fullName>
    </submittedName>
</protein>
<feature type="binding site" description="axial binding residue" evidence="5">
    <location>
        <position position="158"/>
    </location>
    <ligand>
        <name>chlorophyll b</name>
        <dbReference type="ChEBI" id="CHEBI:61721"/>
        <label>1</label>
    </ligand>
    <ligandPart>
        <name>Mg</name>
        <dbReference type="ChEBI" id="CHEBI:25107"/>
    </ligandPart>
</feature>
<keyword evidence="2" id="KW-0150">Chloroplast</keyword>
<name>A0AB34IQA4_PRYPA</name>
<dbReference type="GO" id="GO:0009765">
    <property type="term" value="P:photosynthesis, light harvesting"/>
    <property type="evidence" value="ECO:0007669"/>
    <property type="project" value="InterPro"/>
</dbReference>
<dbReference type="Proteomes" id="UP001515480">
    <property type="component" value="Unassembled WGS sequence"/>
</dbReference>
<evidence type="ECO:0000256" key="4">
    <source>
        <dbReference type="ARBA" id="ARBA00022640"/>
    </source>
</evidence>
<dbReference type="EMBL" id="JBGBPQ010000021">
    <property type="protein sequence ID" value="KAL1503604.1"/>
    <property type="molecule type" value="Genomic_DNA"/>
</dbReference>
<accession>A0AB34IQA4</accession>